<organism evidence="2 3">
    <name type="scientific">Pseudomonas fluorescens</name>
    <dbReference type="NCBI Taxonomy" id="294"/>
    <lineage>
        <taxon>Bacteria</taxon>
        <taxon>Pseudomonadati</taxon>
        <taxon>Pseudomonadota</taxon>
        <taxon>Gammaproteobacteria</taxon>
        <taxon>Pseudomonadales</taxon>
        <taxon>Pseudomonadaceae</taxon>
        <taxon>Pseudomonas</taxon>
    </lineage>
</organism>
<reference evidence="2 3" key="1">
    <citation type="submission" date="2014-11" db="EMBL/GenBank/DDBJ databases">
        <title>Draft genome sequence of Pseudomonas fluorescens strains SF4c SF39a.</title>
        <authorList>
            <person name="Underwood G.E."/>
            <person name="Ly L.K."/>
            <person name="Bitzer A.S."/>
            <person name="Godino A."/>
            <person name="Bucci V."/>
            <person name="Fischer S."/>
            <person name="Silby M.W."/>
        </authorList>
    </citation>
    <scope>NUCLEOTIDE SEQUENCE [LARGE SCALE GENOMIC DNA]</scope>
    <source>
        <strain evidence="2 3">SF4c</strain>
    </source>
</reference>
<dbReference type="AlphaFoldDB" id="A0AAE2AAT8"/>
<proteinExistence type="predicted"/>
<dbReference type="EMBL" id="JTGH01000004">
    <property type="protein sequence ID" value="KIF62996.1"/>
    <property type="molecule type" value="Genomic_DNA"/>
</dbReference>
<keyword evidence="1" id="KW-0472">Membrane</keyword>
<keyword evidence="1" id="KW-0812">Transmembrane</keyword>
<keyword evidence="1" id="KW-1133">Transmembrane helix</keyword>
<sequence length="178" mass="19520">MATPRKSEITIAVIGLVGVIFTGLVSNWDKLWSASGSASNSPVASDDINVQLRYYVDTTGLRTSMESLEKARAERYRLLYKADPETVNCMLDMGLQSSQLIDIAVNALKGHFTLEEIKELNRINASPIMKRLAEKQPAISLDLVKGLEEAFGRAHRRNVALAGKSRDSGNQNTACPAR</sequence>
<gene>
    <name evidence="2" type="ORF">QS95_03730</name>
</gene>
<protein>
    <submittedName>
        <fullName evidence="2">Uncharacterized protein</fullName>
    </submittedName>
</protein>
<evidence type="ECO:0000313" key="2">
    <source>
        <dbReference type="EMBL" id="KIF62996.1"/>
    </source>
</evidence>
<feature type="transmembrane region" description="Helical" evidence="1">
    <location>
        <begin position="9"/>
        <end position="28"/>
    </location>
</feature>
<dbReference type="RefSeq" id="WP_039765685.1">
    <property type="nucleotide sequence ID" value="NZ_JTGH01000004.1"/>
</dbReference>
<dbReference type="Proteomes" id="UP000031587">
    <property type="component" value="Unassembled WGS sequence"/>
</dbReference>
<evidence type="ECO:0000313" key="3">
    <source>
        <dbReference type="Proteomes" id="UP000031587"/>
    </source>
</evidence>
<evidence type="ECO:0000256" key="1">
    <source>
        <dbReference type="SAM" id="Phobius"/>
    </source>
</evidence>
<comment type="caution">
    <text evidence="2">The sequence shown here is derived from an EMBL/GenBank/DDBJ whole genome shotgun (WGS) entry which is preliminary data.</text>
</comment>
<accession>A0AAE2AAT8</accession>
<name>A0AAE2AAT8_PSEFL</name>